<feature type="compositionally biased region" description="Basic and acidic residues" evidence="1">
    <location>
        <begin position="748"/>
        <end position="761"/>
    </location>
</feature>
<dbReference type="GO" id="GO:0005881">
    <property type="term" value="C:cytoplasmic microtubule"/>
    <property type="evidence" value="ECO:0007669"/>
    <property type="project" value="TreeGrafter"/>
</dbReference>
<dbReference type="PANTHER" id="PTHR21831:SF2">
    <property type="entry name" value="MICROTUBULE-ASSOCIATED PROTEIN 10"/>
    <property type="match status" value="1"/>
</dbReference>
<evidence type="ECO:0000313" key="4">
    <source>
        <dbReference type="Proteomes" id="UP000694408"/>
    </source>
</evidence>
<feature type="region of interest" description="Disordered" evidence="1">
    <location>
        <begin position="311"/>
        <end position="391"/>
    </location>
</feature>
<dbReference type="GO" id="GO:1990023">
    <property type="term" value="C:mitotic spindle midzone"/>
    <property type="evidence" value="ECO:0007669"/>
    <property type="project" value="TreeGrafter"/>
</dbReference>
<feature type="region of interest" description="Disordered" evidence="1">
    <location>
        <begin position="221"/>
        <end position="273"/>
    </location>
</feature>
<feature type="compositionally biased region" description="Basic and acidic residues" evidence="1">
    <location>
        <begin position="379"/>
        <end position="388"/>
    </location>
</feature>
<feature type="region of interest" description="Disordered" evidence="1">
    <location>
        <begin position="167"/>
        <end position="206"/>
    </location>
</feature>
<feature type="compositionally biased region" description="Low complexity" evidence="1">
    <location>
        <begin position="653"/>
        <end position="670"/>
    </location>
</feature>
<dbReference type="GO" id="GO:0005813">
    <property type="term" value="C:centrosome"/>
    <property type="evidence" value="ECO:0007669"/>
    <property type="project" value="TreeGrafter"/>
</dbReference>
<accession>A0A8C5IVW4</accession>
<feature type="compositionally biased region" description="Basic and acidic residues" evidence="1">
    <location>
        <begin position="236"/>
        <end position="250"/>
    </location>
</feature>
<feature type="compositionally biased region" description="Basic and acidic residues" evidence="1">
    <location>
        <begin position="624"/>
        <end position="641"/>
    </location>
</feature>
<dbReference type="GO" id="GO:0008017">
    <property type="term" value="F:microtubule binding"/>
    <property type="evidence" value="ECO:0007669"/>
    <property type="project" value="InterPro"/>
</dbReference>
<proteinExistence type="predicted"/>
<feature type="compositionally biased region" description="Acidic residues" evidence="1">
    <location>
        <begin position="187"/>
        <end position="205"/>
    </location>
</feature>
<dbReference type="OMA" id="EDFCTTE"/>
<dbReference type="GO" id="GO:0031122">
    <property type="term" value="P:cytoplasmic microtubule organization"/>
    <property type="evidence" value="ECO:0007669"/>
    <property type="project" value="TreeGrafter"/>
</dbReference>
<protein>
    <submittedName>
        <fullName evidence="3">Microtubule associated protein 10</fullName>
    </submittedName>
</protein>
<feature type="compositionally biased region" description="Polar residues" evidence="1">
    <location>
        <begin position="671"/>
        <end position="682"/>
    </location>
</feature>
<sequence>KAGTAGGMERLFALELLVEALRVAEPPGPVELPGPAEHPAVALRLLDFPTLVLRPAAAAPPLRPGQPFPFGRGKRCLFRWRPDALFAALRRRPLRALLLALPAGLAPGPPRLLGSCAVSLAPAAELLQRPGAPSSCGRRGRFALRDSGGRPVGELLLRYRLSSLEAGGARPASPRLATPPAASPEPRDEEEEEKEEEEEEEEGEQLEGNIFCPPLLYYSREPAEPQRPPAAVGQWKDVEPQRPQEKDKGRSPPRPSAGPSLLHPASPREPQHAPVQLPLLSALLAELSVLTRSAVPAPALHPHVAWLYQAPGSGDTASQPPSHSAALRPAETPVGPGRSNEAPSPPFKQGSQKAISPESSGVGRRPKKAVPEEQPACERSCKAKENRPPRKKLLYGLTNTLRLRLQKTNPDKLIIHERREQYRKKQMEMLNGRSPLPKRKLVKNTEEQHVVSCRHCSTGGRSKRNNQLDKIVQTSLENSALSESVSLTGDKSPGLQKQSIASLSRNDSIITAPLPEETLLKSAHEEKYAKDQLPAAFPSDANAKGSYNDAINLIHHKTMEHDDLSVISGHKLSSSRSVENNSEFIYSDDFVASPENTVCSEDFTNAESTGRDSKVCDSSPEPLWLERPKQDKSDTEPESSRSRISKTSQRAQSASDLVPVPSASSPVQSLRRNCNFKTSMGTSMEEENRRDRHIKEISSERSKQAKSDTDMNTGKGQTSTGQKQSVTQVSSYLPSNMSDLELSALENSRSDKEDDFLEKLHGPNQYKDISELVINKLPGYTM</sequence>
<dbReference type="Proteomes" id="UP000694408">
    <property type="component" value="Unplaced"/>
</dbReference>
<feature type="compositionally biased region" description="Basic and acidic residues" evidence="1">
    <location>
        <begin position="686"/>
        <end position="709"/>
    </location>
</feature>
<organism evidence="3 4">
    <name type="scientific">Junco hyemalis</name>
    <name type="common">Dark-eyed junco</name>
    <dbReference type="NCBI Taxonomy" id="40217"/>
    <lineage>
        <taxon>Eukaryota</taxon>
        <taxon>Metazoa</taxon>
        <taxon>Chordata</taxon>
        <taxon>Craniata</taxon>
        <taxon>Vertebrata</taxon>
        <taxon>Euteleostomi</taxon>
        <taxon>Archelosauria</taxon>
        <taxon>Archosauria</taxon>
        <taxon>Dinosauria</taxon>
        <taxon>Saurischia</taxon>
        <taxon>Theropoda</taxon>
        <taxon>Coelurosauria</taxon>
        <taxon>Aves</taxon>
        <taxon>Neognathae</taxon>
        <taxon>Neoaves</taxon>
        <taxon>Telluraves</taxon>
        <taxon>Australaves</taxon>
        <taxon>Passeriformes</taxon>
        <taxon>Passerellidae</taxon>
        <taxon>Junco</taxon>
    </lineage>
</organism>
<dbReference type="GO" id="GO:0032467">
    <property type="term" value="P:positive regulation of cytokinesis"/>
    <property type="evidence" value="ECO:0007669"/>
    <property type="project" value="TreeGrafter"/>
</dbReference>
<dbReference type="GO" id="GO:0097431">
    <property type="term" value="C:mitotic spindle pole"/>
    <property type="evidence" value="ECO:0007669"/>
    <property type="project" value="TreeGrafter"/>
</dbReference>
<dbReference type="InterPro" id="IPR026679">
    <property type="entry name" value="MAP10_C-term"/>
</dbReference>
<dbReference type="GO" id="GO:0030496">
    <property type="term" value="C:midbody"/>
    <property type="evidence" value="ECO:0007669"/>
    <property type="project" value="TreeGrafter"/>
</dbReference>
<feature type="domain" description="Microtubule-associated protein 10 C-terminal" evidence="2">
    <location>
        <begin position="275"/>
        <end position="781"/>
    </location>
</feature>
<feature type="compositionally biased region" description="Polar residues" evidence="1">
    <location>
        <begin position="710"/>
        <end position="738"/>
    </location>
</feature>
<dbReference type="AlphaFoldDB" id="A0A8C5IVW4"/>
<evidence type="ECO:0000313" key="3">
    <source>
        <dbReference type="Ensembl" id="ENSJHYP00000010084.1"/>
    </source>
</evidence>
<dbReference type="Ensembl" id="ENSJHYT00000012213.1">
    <property type="protein sequence ID" value="ENSJHYP00000010084.1"/>
    <property type="gene ID" value="ENSJHYG00000007917.1"/>
</dbReference>
<evidence type="ECO:0000256" key="1">
    <source>
        <dbReference type="SAM" id="MobiDB-lite"/>
    </source>
</evidence>
<dbReference type="Pfam" id="PF14924">
    <property type="entry name" value="MAP10_N"/>
    <property type="match status" value="1"/>
</dbReference>
<reference evidence="3" key="2">
    <citation type="submission" date="2025-09" db="UniProtKB">
        <authorList>
            <consortium name="Ensembl"/>
        </authorList>
    </citation>
    <scope>IDENTIFICATION</scope>
</reference>
<evidence type="ECO:0000259" key="2">
    <source>
        <dbReference type="Pfam" id="PF14925"/>
    </source>
</evidence>
<feature type="compositionally biased region" description="Polar residues" evidence="1">
    <location>
        <begin position="349"/>
        <end position="359"/>
    </location>
</feature>
<dbReference type="GO" id="GO:0051256">
    <property type="term" value="P:mitotic spindle midzone assembly"/>
    <property type="evidence" value="ECO:0007669"/>
    <property type="project" value="TreeGrafter"/>
</dbReference>
<feature type="region of interest" description="Disordered" evidence="1">
    <location>
        <begin position="603"/>
        <end position="764"/>
    </location>
</feature>
<dbReference type="Pfam" id="PF14925">
    <property type="entry name" value="HPHLAWLY"/>
    <property type="match status" value="1"/>
</dbReference>
<name>A0A8C5IVW4_JUNHY</name>
<dbReference type="InterPro" id="IPR039302">
    <property type="entry name" value="MAP10"/>
</dbReference>
<reference evidence="3" key="1">
    <citation type="submission" date="2025-08" db="UniProtKB">
        <authorList>
            <consortium name="Ensembl"/>
        </authorList>
    </citation>
    <scope>IDENTIFICATION</scope>
</reference>
<keyword evidence="4" id="KW-1185">Reference proteome</keyword>
<dbReference type="PANTHER" id="PTHR21831">
    <property type="entry name" value="MICROTUBULE-ASSOCIATED PROTEIN 10"/>
    <property type="match status" value="1"/>
</dbReference>